<sequence>MDDLKENKNTTEAYDRNRNYVNISNAMSGANGYYCIGCGAEMVAHKPISKISPYFRHHPKFVNIERLCTWSDESTRHKKAKDILQAKKSIKVPKVIKYPPDGNGPRYIIQESKFIKAYSVEIELSFYEDSNGNVKWERLNNSEKSSTKNFLIRPDVAFFDSNGKPILLIEIDVTHKIKDEKWLKIKRLGIDTVEVKIPRDSEESIIECFDRTTFTKWIFNNEEQNTSYFSISSSFGKRVSTTDEFTGGIHEETFKCRRSQIGNLIRAFERCLEQESYISIKQRLELEILEVENNTERESKQLRELQGEFEARIKGEFEDEEEEFRGRYENFRAEEVRVEGLYNEEQSKFEIETKRINSETRELEKSIKSVESLIREYQDEIRQITEDSQTINRRREDFRGCQEEIETRREELRKRRKDIQSEQNDIEEEEFRAEREFVRRREELSQSFTTRRDSLPTEYEKLRTQLRERMDEKERTLRPDFAREASRISESFDESKARLIEGIRRRDGKVVPELRQRFEGLLNLDATIRDIEQIKAYGKRVRRAEECFEQKNWKAWEGW</sequence>
<evidence type="ECO:0000313" key="2">
    <source>
        <dbReference type="EMBL" id="MBB6003202.1"/>
    </source>
</evidence>
<gene>
    <name evidence="2" type="ORF">HNP25_001855</name>
</gene>
<name>A0A841EID8_9BACT</name>
<evidence type="ECO:0000313" key="3">
    <source>
        <dbReference type="Proteomes" id="UP000524404"/>
    </source>
</evidence>
<protein>
    <recommendedName>
        <fullName evidence="4">Competence protein CoiA-like family protein</fullName>
    </recommendedName>
</protein>
<dbReference type="AlphaFoldDB" id="A0A841EID8"/>
<evidence type="ECO:0000256" key="1">
    <source>
        <dbReference type="SAM" id="Coils"/>
    </source>
</evidence>
<comment type="caution">
    <text evidence="2">The sequence shown here is derived from an EMBL/GenBank/DDBJ whole genome shotgun (WGS) entry which is preliminary data.</text>
</comment>
<dbReference type="Proteomes" id="UP000524404">
    <property type="component" value="Unassembled WGS sequence"/>
</dbReference>
<organism evidence="2 3">
    <name type="scientific">Arcicella rosea</name>
    <dbReference type="NCBI Taxonomy" id="502909"/>
    <lineage>
        <taxon>Bacteria</taxon>
        <taxon>Pseudomonadati</taxon>
        <taxon>Bacteroidota</taxon>
        <taxon>Cytophagia</taxon>
        <taxon>Cytophagales</taxon>
        <taxon>Flectobacillaceae</taxon>
        <taxon>Arcicella</taxon>
    </lineage>
</organism>
<reference evidence="2 3" key="1">
    <citation type="submission" date="2020-08" db="EMBL/GenBank/DDBJ databases">
        <title>Functional genomics of gut bacteria from endangered species of beetles.</title>
        <authorList>
            <person name="Carlos-Shanley C."/>
        </authorList>
    </citation>
    <scope>NUCLEOTIDE SEQUENCE [LARGE SCALE GENOMIC DNA]</scope>
    <source>
        <strain evidence="2 3">S00070</strain>
    </source>
</reference>
<proteinExistence type="predicted"/>
<keyword evidence="3" id="KW-1185">Reference proteome</keyword>
<feature type="coiled-coil region" evidence="1">
    <location>
        <begin position="281"/>
        <end position="308"/>
    </location>
</feature>
<dbReference type="RefSeq" id="WP_184133511.1">
    <property type="nucleotide sequence ID" value="NZ_JACHKT010000011.1"/>
</dbReference>
<accession>A0A841EID8</accession>
<dbReference type="EMBL" id="JACHKT010000011">
    <property type="protein sequence ID" value="MBB6003202.1"/>
    <property type="molecule type" value="Genomic_DNA"/>
</dbReference>
<evidence type="ECO:0008006" key="4">
    <source>
        <dbReference type="Google" id="ProtNLM"/>
    </source>
</evidence>
<keyword evidence="1" id="KW-0175">Coiled coil</keyword>
<feature type="coiled-coil region" evidence="1">
    <location>
        <begin position="356"/>
        <end position="436"/>
    </location>
</feature>